<comment type="caution">
    <text evidence="2">The sequence shown here is derived from an EMBL/GenBank/DDBJ whole genome shotgun (WGS) entry which is preliminary data.</text>
</comment>
<reference evidence="2 3" key="1">
    <citation type="submission" date="2024-02" db="EMBL/GenBank/DDBJ databases">
        <title>De novo assembly and annotation of 12 fungi associated with fruit tree decline syndrome in Ontario, Canada.</title>
        <authorList>
            <person name="Sulman M."/>
            <person name="Ellouze W."/>
            <person name="Ilyukhin E."/>
        </authorList>
    </citation>
    <scope>NUCLEOTIDE SEQUENCE [LARGE SCALE GENOMIC DNA]</scope>
    <source>
        <strain evidence="2 3">M169</strain>
    </source>
</reference>
<gene>
    <name evidence="2" type="ORF">SLS63_011394</name>
</gene>
<accession>A0ABR1NU87</accession>
<keyword evidence="3" id="KW-1185">Reference proteome</keyword>
<organism evidence="2 3">
    <name type="scientific">Diaporthe eres</name>
    <name type="common">Phomopsis oblonga</name>
    <dbReference type="NCBI Taxonomy" id="83184"/>
    <lineage>
        <taxon>Eukaryota</taxon>
        <taxon>Fungi</taxon>
        <taxon>Dikarya</taxon>
        <taxon>Ascomycota</taxon>
        <taxon>Pezizomycotina</taxon>
        <taxon>Sordariomycetes</taxon>
        <taxon>Sordariomycetidae</taxon>
        <taxon>Diaporthales</taxon>
        <taxon>Diaporthaceae</taxon>
        <taxon>Diaporthe</taxon>
        <taxon>Diaporthe eres species complex</taxon>
    </lineage>
</organism>
<evidence type="ECO:0000313" key="2">
    <source>
        <dbReference type="EMBL" id="KAK7715638.1"/>
    </source>
</evidence>
<protein>
    <submittedName>
        <fullName evidence="2">Uncharacterized protein</fullName>
    </submittedName>
</protein>
<name>A0ABR1NU87_DIAER</name>
<feature type="region of interest" description="Disordered" evidence="1">
    <location>
        <begin position="29"/>
        <end position="58"/>
    </location>
</feature>
<evidence type="ECO:0000313" key="3">
    <source>
        <dbReference type="Proteomes" id="UP001430848"/>
    </source>
</evidence>
<dbReference type="Proteomes" id="UP001430848">
    <property type="component" value="Unassembled WGS sequence"/>
</dbReference>
<proteinExistence type="predicted"/>
<dbReference type="EMBL" id="JAKNSF020000107">
    <property type="protein sequence ID" value="KAK7715638.1"/>
    <property type="molecule type" value="Genomic_DNA"/>
</dbReference>
<evidence type="ECO:0000256" key="1">
    <source>
        <dbReference type="SAM" id="MobiDB-lite"/>
    </source>
</evidence>
<sequence length="246" mass="26971">MPRAIPNPGIRLETLASHSDTSVPLVSVYSPFRKPRPDPNDPDDTDAVPTEPRPRPSLQVYYTTPLTTPDELEQAARTLETVVLVNRFDVTSGAPYERLDVYSLPPTTGGEAEEDARDGRFASAADADPAVRRCVTHQRAEIAARGGGGGGGGKDWSIQRYDVPQGDWGHAMVVVRTPVAEWEWESPDKTGRGLVVSTVMFDHTKQGAAPDEVWVLSGSAEGDVRVLVHEVRSELNWEHSYVQFLD</sequence>